<protein>
    <submittedName>
        <fullName evidence="2">Uncharacterized protein</fullName>
    </submittedName>
</protein>
<comment type="caution">
    <text evidence="2">The sequence shown here is derived from an EMBL/GenBank/DDBJ whole genome shotgun (WGS) entry which is preliminary data.</text>
</comment>
<evidence type="ECO:0000256" key="1">
    <source>
        <dbReference type="SAM" id="SignalP"/>
    </source>
</evidence>
<keyword evidence="1" id="KW-0732">Signal</keyword>
<organism evidence="2 3">
    <name type="scientific">Lunasporangiospora selenospora</name>
    <dbReference type="NCBI Taxonomy" id="979761"/>
    <lineage>
        <taxon>Eukaryota</taxon>
        <taxon>Fungi</taxon>
        <taxon>Fungi incertae sedis</taxon>
        <taxon>Mucoromycota</taxon>
        <taxon>Mortierellomycotina</taxon>
        <taxon>Mortierellomycetes</taxon>
        <taxon>Mortierellales</taxon>
        <taxon>Mortierellaceae</taxon>
        <taxon>Lunasporangiospora</taxon>
    </lineage>
</organism>
<dbReference type="Proteomes" id="UP000780801">
    <property type="component" value="Unassembled WGS sequence"/>
</dbReference>
<gene>
    <name evidence="2" type="ORF">BGW38_000282</name>
</gene>
<dbReference type="OrthoDB" id="2405630at2759"/>
<name>A0A9P6FVX4_9FUNG</name>
<feature type="chain" id="PRO_5040367584" evidence="1">
    <location>
        <begin position="19"/>
        <end position="79"/>
    </location>
</feature>
<evidence type="ECO:0000313" key="3">
    <source>
        <dbReference type="Proteomes" id="UP000780801"/>
    </source>
</evidence>
<accession>A0A9P6FVX4</accession>
<feature type="signal peptide" evidence="1">
    <location>
        <begin position="1"/>
        <end position="18"/>
    </location>
</feature>
<feature type="non-terminal residue" evidence="2">
    <location>
        <position position="79"/>
    </location>
</feature>
<evidence type="ECO:0000313" key="2">
    <source>
        <dbReference type="EMBL" id="KAF9582379.1"/>
    </source>
</evidence>
<dbReference type="AlphaFoldDB" id="A0A9P6FVX4"/>
<keyword evidence="3" id="KW-1185">Reference proteome</keyword>
<proteinExistence type="predicted"/>
<reference evidence="2" key="1">
    <citation type="journal article" date="2020" name="Fungal Divers.">
        <title>Resolving the Mortierellaceae phylogeny through synthesis of multi-gene phylogenetics and phylogenomics.</title>
        <authorList>
            <person name="Vandepol N."/>
            <person name="Liber J."/>
            <person name="Desiro A."/>
            <person name="Na H."/>
            <person name="Kennedy M."/>
            <person name="Barry K."/>
            <person name="Grigoriev I.V."/>
            <person name="Miller A.N."/>
            <person name="O'Donnell K."/>
            <person name="Stajich J.E."/>
            <person name="Bonito G."/>
        </authorList>
    </citation>
    <scope>NUCLEOTIDE SEQUENCE</scope>
    <source>
        <strain evidence="2">KOD1015</strain>
    </source>
</reference>
<sequence>MKFFAAIAALAVAAVANAQQPTWTNCATGYTDIDITSFSVNPYPLCVGKPVCAEGFGVLKNAVEEGATLSIVGRYFGRV</sequence>
<dbReference type="EMBL" id="JAABOA010001073">
    <property type="protein sequence ID" value="KAF9582379.1"/>
    <property type="molecule type" value="Genomic_DNA"/>
</dbReference>